<sequence>MVSGSAPKRDKSDKAKALQLSPKYSRPPVGDGTFYVSFPAGNEPLRRFEWSPTSAAVLIGRRRAGRQISPASTVSTSASPPLPPYRAIATLNTTGVCFTNIIAGRYECCTFTIPALSHAFCANDVTLWTTTDSLRDLGTTLRAFGCDSSRPGHRVESAPNK</sequence>
<keyword evidence="2" id="KW-1185">Reference proteome</keyword>
<proteinExistence type="predicted"/>
<reference evidence="1" key="1">
    <citation type="submission" date="2020-05" db="EMBL/GenBank/DDBJ databases">
        <title>Large-scale comparative analyses of tick genomes elucidate their genetic diversity and vector capacities.</title>
        <authorList>
            <person name="Jia N."/>
            <person name="Wang J."/>
            <person name="Shi W."/>
            <person name="Du L."/>
            <person name="Sun Y."/>
            <person name="Zhan W."/>
            <person name="Jiang J."/>
            <person name="Wang Q."/>
            <person name="Zhang B."/>
            <person name="Ji P."/>
            <person name="Sakyi L.B."/>
            <person name="Cui X."/>
            <person name="Yuan T."/>
            <person name="Jiang B."/>
            <person name="Yang W."/>
            <person name="Lam T.T.-Y."/>
            <person name="Chang Q."/>
            <person name="Ding S."/>
            <person name="Wang X."/>
            <person name="Zhu J."/>
            <person name="Ruan X."/>
            <person name="Zhao L."/>
            <person name="Wei J."/>
            <person name="Que T."/>
            <person name="Du C."/>
            <person name="Cheng J."/>
            <person name="Dai P."/>
            <person name="Han X."/>
            <person name="Huang E."/>
            <person name="Gao Y."/>
            <person name="Liu J."/>
            <person name="Shao H."/>
            <person name="Ye R."/>
            <person name="Li L."/>
            <person name="Wei W."/>
            <person name="Wang X."/>
            <person name="Wang C."/>
            <person name="Yang T."/>
            <person name="Huo Q."/>
            <person name="Li W."/>
            <person name="Guo W."/>
            <person name="Chen H."/>
            <person name="Zhou L."/>
            <person name="Ni X."/>
            <person name="Tian J."/>
            <person name="Zhou Y."/>
            <person name="Sheng Y."/>
            <person name="Liu T."/>
            <person name="Pan Y."/>
            <person name="Xia L."/>
            <person name="Li J."/>
            <person name="Zhao F."/>
            <person name="Cao W."/>
        </authorList>
    </citation>
    <scope>NUCLEOTIDE SEQUENCE</scope>
    <source>
        <strain evidence="1">Hyas-2018</strain>
    </source>
</reference>
<evidence type="ECO:0000313" key="1">
    <source>
        <dbReference type="EMBL" id="KAH6924410.1"/>
    </source>
</evidence>
<name>A0ACB7RQE4_HYAAI</name>
<dbReference type="EMBL" id="CM023488">
    <property type="protein sequence ID" value="KAH6924410.1"/>
    <property type="molecule type" value="Genomic_DNA"/>
</dbReference>
<gene>
    <name evidence="1" type="ORF">HPB50_016971</name>
</gene>
<dbReference type="Proteomes" id="UP000821845">
    <property type="component" value="Chromosome 8"/>
</dbReference>
<comment type="caution">
    <text evidence="1">The sequence shown here is derived from an EMBL/GenBank/DDBJ whole genome shotgun (WGS) entry which is preliminary data.</text>
</comment>
<organism evidence="1 2">
    <name type="scientific">Hyalomma asiaticum</name>
    <name type="common">Tick</name>
    <dbReference type="NCBI Taxonomy" id="266040"/>
    <lineage>
        <taxon>Eukaryota</taxon>
        <taxon>Metazoa</taxon>
        <taxon>Ecdysozoa</taxon>
        <taxon>Arthropoda</taxon>
        <taxon>Chelicerata</taxon>
        <taxon>Arachnida</taxon>
        <taxon>Acari</taxon>
        <taxon>Parasitiformes</taxon>
        <taxon>Ixodida</taxon>
        <taxon>Ixodoidea</taxon>
        <taxon>Ixodidae</taxon>
        <taxon>Hyalomminae</taxon>
        <taxon>Hyalomma</taxon>
    </lineage>
</organism>
<evidence type="ECO:0000313" key="2">
    <source>
        <dbReference type="Proteomes" id="UP000821845"/>
    </source>
</evidence>
<protein>
    <submittedName>
        <fullName evidence="1">Uncharacterized protein</fullName>
    </submittedName>
</protein>
<accession>A0ACB7RQE4</accession>